<evidence type="ECO:0000256" key="7">
    <source>
        <dbReference type="ARBA" id="ARBA00023128"/>
    </source>
</evidence>
<dbReference type="PANTHER" id="PTHR12497">
    <property type="entry name" value="TAZ PROTEIN TAFAZZIN"/>
    <property type="match status" value="1"/>
</dbReference>
<organism evidence="15 16">
    <name type="scientific">Actinia tenebrosa</name>
    <name type="common">Australian red waratah sea anemone</name>
    <dbReference type="NCBI Taxonomy" id="6105"/>
    <lineage>
        <taxon>Eukaryota</taxon>
        <taxon>Metazoa</taxon>
        <taxon>Cnidaria</taxon>
        <taxon>Anthozoa</taxon>
        <taxon>Hexacorallia</taxon>
        <taxon>Actiniaria</taxon>
        <taxon>Actiniidae</taxon>
        <taxon>Actinia</taxon>
    </lineage>
</organism>
<keyword evidence="9" id="KW-0012">Acyltransferase</keyword>
<dbReference type="SMART" id="SM00563">
    <property type="entry name" value="PlsC"/>
    <property type="match status" value="1"/>
</dbReference>
<keyword evidence="7" id="KW-0496">Mitochondrion</keyword>
<dbReference type="SUPFAM" id="SSF69593">
    <property type="entry name" value="Glycerol-3-phosphate (1)-acyltransferase"/>
    <property type="match status" value="1"/>
</dbReference>
<dbReference type="GO" id="GO:0047184">
    <property type="term" value="F:1-acylglycerophosphocholine O-acyltransferase activity"/>
    <property type="evidence" value="ECO:0007669"/>
    <property type="project" value="TreeGrafter"/>
</dbReference>
<keyword evidence="8" id="KW-0472">Membrane</keyword>
<dbReference type="GO" id="GO:0007007">
    <property type="term" value="P:inner mitochondrial membrane organization"/>
    <property type="evidence" value="ECO:0007669"/>
    <property type="project" value="TreeGrafter"/>
</dbReference>
<comment type="subcellular location">
    <subcellularLocation>
        <location evidence="1">Mitochondrion inner membrane</location>
        <topology evidence="1">Peripheral membrane protein</topology>
        <orientation evidence="1">Intermembrane side</orientation>
    </subcellularLocation>
    <subcellularLocation>
        <location evidence="10">Mitochondrion outer membrane</location>
        <topology evidence="10">Peripheral membrane protein</topology>
        <orientation evidence="10">Intermembrane side</orientation>
    </subcellularLocation>
</comment>
<sequence>MCLTTSWPFCRVAMEKISWKIESSVIVAAVGGASNLWLKWLNTVRVHNQITLDQCTADRPDGVPLVTVSNHYSCLDDPLMWGILKLKVLFSREKQRWTLGAKELLFSKPLHAFLFSRGKVIPVVRGEGVYQKGVDFALEQLNQGQWVHVFPEGKVIEDGSLVRLKWGVGRLIAESKVTPIVLPLWHVGMDDILPNQKPYIPQIMKKVTVLVGEPIKFEDILKDYQKRKKSATEARKHITDVIQCRFKELKEEAEFIHSKWS</sequence>
<comment type="catalytic activity">
    <reaction evidence="11">
        <text>1'-[1,2-diacyl-sn-glycero-3-phospho],3'-[1-acyl-sn-glycero-3-phospho]-glycerol + a 1,2-diacyl-sn-glycero-3-phosphocholine = a cardiolipin + a 1-acyl-sn-glycero-3-phosphocholine</text>
        <dbReference type="Rhea" id="RHEA:33731"/>
        <dbReference type="ChEBI" id="CHEBI:57643"/>
        <dbReference type="ChEBI" id="CHEBI:58168"/>
        <dbReference type="ChEBI" id="CHEBI:62237"/>
        <dbReference type="ChEBI" id="CHEBI:64743"/>
    </reaction>
    <physiologicalReaction direction="left-to-right" evidence="11">
        <dbReference type="Rhea" id="RHEA:33732"/>
    </physiologicalReaction>
    <physiologicalReaction direction="right-to-left" evidence="11">
        <dbReference type="Rhea" id="RHEA:33733"/>
    </physiologicalReaction>
</comment>
<accession>A0A6P8HEI6</accession>
<reference evidence="16" key="1">
    <citation type="submission" date="2025-08" db="UniProtKB">
        <authorList>
            <consortium name="RefSeq"/>
        </authorList>
    </citation>
    <scope>IDENTIFICATION</scope>
    <source>
        <tissue evidence="16">Tentacle</tissue>
    </source>
</reference>
<protein>
    <recommendedName>
        <fullName evidence="13">Tafazzin family protein</fullName>
    </recommendedName>
</protein>
<dbReference type="InterPro" id="IPR002123">
    <property type="entry name" value="Plipid/glycerol_acylTrfase"/>
</dbReference>
<dbReference type="FunCoup" id="A0A6P8HEI6">
    <property type="interactions" value="1044"/>
</dbReference>
<dbReference type="KEGG" id="aten:116288397"/>
<evidence type="ECO:0000256" key="4">
    <source>
        <dbReference type="ARBA" id="ARBA00022787"/>
    </source>
</evidence>
<evidence type="ECO:0000256" key="10">
    <source>
        <dbReference type="ARBA" id="ARBA00024323"/>
    </source>
</evidence>
<evidence type="ECO:0000256" key="5">
    <source>
        <dbReference type="ARBA" id="ARBA00022792"/>
    </source>
</evidence>
<dbReference type="GO" id="GO:0005743">
    <property type="term" value="C:mitochondrial inner membrane"/>
    <property type="evidence" value="ECO:0007669"/>
    <property type="project" value="UniProtKB-SubCell"/>
</dbReference>
<comment type="catalytic activity">
    <reaction evidence="12">
        <text>1,2-di-(9Z-octadecenoyl)-sn-glycero-3-phosphocholine + 1-hexadecanoyl-sn-glycero-3-phosphocholine = 1-hexadecanoyl-2-(9Z-octadecenoyl)-sn-glycero-3-phosphocholine + 1-(9Z-octadecenoyl)-sn-glycero-3-phosphocholine</text>
        <dbReference type="Rhea" id="RHEA:43816"/>
        <dbReference type="ChEBI" id="CHEBI:28610"/>
        <dbReference type="ChEBI" id="CHEBI:72998"/>
        <dbReference type="ChEBI" id="CHEBI:73001"/>
        <dbReference type="ChEBI" id="CHEBI:74669"/>
    </reaction>
    <physiologicalReaction direction="left-to-right" evidence="12">
        <dbReference type="Rhea" id="RHEA:43817"/>
    </physiologicalReaction>
    <physiologicalReaction direction="right-to-left" evidence="12">
        <dbReference type="Rhea" id="RHEA:43818"/>
    </physiologicalReaction>
</comment>
<evidence type="ECO:0000256" key="3">
    <source>
        <dbReference type="ARBA" id="ARBA00022679"/>
    </source>
</evidence>
<gene>
    <name evidence="16" type="primary">LOC116288397</name>
</gene>
<dbReference type="GeneID" id="116288397"/>
<keyword evidence="5" id="KW-0999">Mitochondrion inner membrane</keyword>
<proteinExistence type="inferred from homology"/>
<dbReference type="CDD" id="cd07989">
    <property type="entry name" value="LPLAT_AGPAT-like"/>
    <property type="match status" value="1"/>
</dbReference>
<dbReference type="GO" id="GO:0035965">
    <property type="term" value="P:cardiolipin acyl-chain remodeling"/>
    <property type="evidence" value="ECO:0007669"/>
    <property type="project" value="TreeGrafter"/>
</dbReference>
<keyword evidence="6" id="KW-0443">Lipid metabolism</keyword>
<dbReference type="InParanoid" id="A0A6P8HEI6"/>
<dbReference type="Pfam" id="PF01553">
    <property type="entry name" value="Acyltransferase"/>
    <property type="match status" value="1"/>
</dbReference>
<dbReference type="PANTHER" id="PTHR12497:SF0">
    <property type="entry name" value="TAFAZZIN"/>
    <property type="match status" value="1"/>
</dbReference>
<feature type="domain" description="Phospholipid/glycerol acyltransferase" evidence="14">
    <location>
        <begin position="65"/>
        <end position="189"/>
    </location>
</feature>
<dbReference type="GO" id="GO:0005741">
    <property type="term" value="C:mitochondrial outer membrane"/>
    <property type="evidence" value="ECO:0007669"/>
    <property type="project" value="UniProtKB-SubCell"/>
</dbReference>
<keyword evidence="4" id="KW-1000">Mitochondrion outer membrane</keyword>
<evidence type="ECO:0000256" key="12">
    <source>
        <dbReference type="ARBA" id="ARBA00049543"/>
    </source>
</evidence>
<evidence type="ECO:0000256" key="1">
    <source>
        <dbReference type="ARBA" id="ARBA00004137"/>
    </source>
</evidence>
<evidence type="ECO:0000256" key="9">
    <source>
        <dbReference type="ARBA" id="ARBA00023315"/>
    </source>
</evidence>
<keyword evidence="3" id="KW-0808">Transferase</keyword>
<evidence type="ECO:0000259" key="14">
    <source>
        <dbReference type="SMART" id="SM00563"/>
    </source>
</evidence>
<name>A0A6P8HEI6_ACTTE</name>
<dbReference type="Proteomes" id="UP000515163">
    <property type="component" value="Unplaced"/>
</dbReference>
<evidence type="ECO:0000256" key="11">
    <source>
        <dbReference type="ARBA" id="ARBA00047906"/>
    </source>
</evidence>
<evidence type="ECO:0000313" key="15">
    <source>
        <dbReference type="Proteomes" id="UP000515163"/>
    </source>
</evidence>
<evidence type="ECO:0000313" key="16">
    <source>
        <dbReference type="RefSeq" id="XP_031551042.1"/>
    </source>
</evidence>
<dbReference type="PRINTS" id="PR00979">
    <property type="entry name" value="TAFAZZIN"/>
</dbReference>
<dbReference type="InterPro" id="IPR000872">
    <property type="entry name" value="Tafazzin"/>
</dbReference>
<dbReference type="AlphaFoldDB" id="A0A6P8HEI6"/>
<comment type="similarity">
    <text evidence="2 13">Belongs to the taffazin family.</text>
</comment>
<evidence type="ECO:0000256" key="6">
    <source>
        <dbReference type="ARBA" id="ARBA00023098"/>
    </source>
</evidence>
<dbReference type="OrthoDB" id="193467at2759"/>
<evidence type="ECO:0000256" key="13">
    <source>
        <dbReference type="RuleBase" id="RU365062"/>
    </source>
</evidence>
<keyword evidence="15" id="KW-1185">Reference proteome</keyword>
<evidence type="ECO:0000256" key="2">
    <source>
        <dbReference type="ARBA" id="ARBA00010524"/>
    </source>
</evidence>
<evidence type="ECO:0000256" key="8">
    <source>
        <dbReference type="ARBA" id="ARBA00023136"/>
    </source>
</evidence>
<dbReference type="RefSeq" id="XP_031551042.1">
    <property type="nucleotide sequence ID" value="XM_031695182.1"/>
</dbReference>